<dbReference type="STRING" id="1262450.S3BZP5"/>
<evidence type="ECO:0000313" key="3">
    <source>
        <dbReference type="Proteomes" id="UP000016923"/>
    </source>
</evidence>
<dbReference type="PANTHER" id="PTHR35870:SF6">
    <property type="entry name" value="MGS207 PROTEIN"/>
    <property type="match status" value="1"/>
</dbReference>
<dbReference type="GO" id="GO:0016491">
    <property type="term" value="F:oxidoreductase activity"/>
    <property type="evidence" value="ECO:0007669"/>
    <property type="project" value="UniProtKB-KW"/>
</dbReference>
<proteinExistence type="predicted"/>
<organism evidence="2 3">
    <name type="scientific">Ophiostoma piceae (strain UAMH 11346)</name>
    <name type="common">Sap stain fungus</name>
    <dbReference type="NCBI Taxonomy" id="1262450"/>
    <lineage>
        <taxon>Eukaryota</taxon>
        <taxon>Fungi</taxon>
        <taxon>Dikarya</taxon>
        <taxon>Ascomycota</taxon>
        <taxon>Pezizomycotina</taxon>
        <taxon>Sordariomycetes</taxon>
        <taxon>Sordariomycetidae</taxon>
        <taxon>Ophiostomatales</taxon>
        <taxon>Ophiostomataceae</taxon>
        <taxon>Ophiostoma</taxon>
    </lineage>
</organism>
<dbReference type="eggNOG" id="ENOG502QVA4">
    <property type="taxonomic scope" value="Eukaryota"/>
</dbReference>
<accession>S3BZP5</accession>
<dbReference type="EMBL" id="KE148152">
    <property type="protein sequence ID" value="EPE06729.1"/>
    <property type="molecule type" value="Genomic_DNA"/>
</dbReference>
<dbReference type="OMA" id="NHWNAWK"/>
<dbReference type="HOGENOM" id="CLU_036627_0_0_1"/>
<dbReference type="AlphaFoldDB" id="S3BZP5"/>
<protein>
    <submittedName>
        <fullName evidence="2">Uncharacterized protein</fullName>
    </submittedName>
</protein>
<keyword evidence="1" id="KW-0560">Oxidoreductase</keyword>
<dbReference type="PANTHER" id="PTHR35870">
    <property type="entry name" value="PROTEIN, PUTATIVE (AFU_ORTHOLOGUE AFUA_5G03330)-RELATED"/>
    <property type="match status" value="1"/>
</dbReference>
<evidence type="ECO:0000256" key="1">
    <source>
        <dbReference type="ARBA" id="ARBA00023002"/>
    </source>
</evidence>
<name>S3BZP5_OPHP1</name>
<dbReference type="Pfam" id="PF14027">
    <property type="entry name" value="Questin_oxidase"/>
    <property type="match status" value="1"/>
</dbReference>
<sequence length="447" mass="49160">MLSSIPLVGRLLARGPAPPSARLLTAVAVHHTETDPEKRARTLKYLLKGNHINHSLVQSSSQDLSSASTDSFSYNDVAYLLYAVYMMGGSTEVLNAAYSSSLPSRAEWVDSPAEIARIDWRDFFGQPIYQRAYVDFFEDVLAEHSVAYNWHTVVQQYLLGEGYDESDDVADDDDGTEAIAKRGIFLRHCLLGAAGAPILHLACAFELDSRQLAMEGLALASATYREDVAQLLTDLQGTAIFEANEELKGASLRAIFDAARHDSRFGAYRNSTSSEQPGFKTIGGSFKTSDAQLAFTKYWRAWDLAGTADLTPKLKEAQRVFAGLLVAPGKKQHSSSIATALSVSHGVRVLLPCIPAKYHLCILQQWWLLALAIYIEAGLPAVPEDAVDGAAAESKDWRYVNDKAIISNQPYMMVLHSLRTASQTWTDESDYYLAAAVRFVDDFGSWS</sequence>
<gene>
    <name evidence="2" type="ORF">F503_03156</name>
</gene>
<reference evidence="2 3" key="1">
    <citation type="journal article" date="2013" name="BMC Genomics">
        <title>The genome and transcriptome of the pine saprophyte Ophiostoma piceae, and a comparison with the bark beetle-associated pine pathogen Grosmannia clavigera.</title>
        <authorList>
            <person name="Haridas S."/>
            <person name="Wang Y."/>
            <person name="Lim L."/>
            <person name="Massoumi Alamouti S."/>
            <person name="Jackman S."/>
            <person name="Docking R."/>
            <person name="Robertson G."/>
            <person name="Birol I."/>
            <person name="Bohlmann J."/>
            <person name="Breuil C."/>
        </authorList>
    </citation>
    <scope>NUCLEOTIDE SEQUENCE [LARGE SCALE GENOMIC DNA]</scope>
    <source>
        <strain evidence="2 3">UAMH 11346</strain>
    </source>
</reference>
<dbReference type="VEuPathDB" id="FungiDB:F503_03156"/>
<dbReference type="InterPro" id="IPR025337">
    <property type="entry name" value="Questin_oxidase-like"/>
</dbReference>
<dbReference type="Proteomes" id="UP000016923">
    <property type="component" value="Unassembled WGS sequence"/>
</dbReference>
<evidence type="ECO:0000313" key="2">
    <source>
        <dbReference type="EMBL" id="EPE06729.1"/>
    </source>
</evidence>
<dbReference type="OrthoDB" id="10265971at2759"/>
<keyword evidence="3" id="KW-1185">Reference proteome</keyword>